<accession>M2QG95</accession>
<organism evidence="3 4">
    <name type="scientific">Ceriporiopsis subvermispora (strain B)</name>
    <name type="common">White-rot fungus</name>
    <name type="synonym">Gelatoporia subvermispora</name>
    <dbReference type="NCBI Taxonomy" id="914234"/>
    <lineage>
        <taxon>Eukaryota</taxon>
        <taxon>Fungi</taxon>
        <taxon>Dikarya</taxon>
        <taxon>Basidiomycota</taxon>
        <taxon>Agaricomycotina</taxon>
        <taxon>Agaricomycetes</taxon>
        <taxon>Polyporales</taxon>
        <taxon>Gelatoporiaceae</taxon>
        <taxon>Gelatoporia</taxon>
    </lineage>
</organism>
<dbReference type="Proteomes" id="UP000016930">
    <property type="component" value="Unassembled WGS sequence"/>
</dbReference>
<dbReference type="InterPro" id="IPR039875">
    <property type="entry name" value="LENG1-like"/>
</dbReference>
<dbReference type="EMBL" id="KB445825">
    <property type="protein sequence ID" value="EMD31045.1"/>
    <property type="molecule type" value="Genomic_DNA"/>
</dbReference>
<dbReference type="OrthoDB" id="2159131at2759"/>
<protein>
    <recommendedName>
        <fullName evidence="2">CBF1-interacting co-repressor CIR N-terminal domain-containing protein</fullName>
    </recommendedName>
</protein>
<feature type="domain" description="CBF1-interacting co-repressor CIR N-terminal" evidence="2">
    <location>
        <begin position="11"/>
        <end position="47"/>
    </location>
</feature>
<feature type="compositionally biased region" description="Basic and acidic residues" evidence="1">
    <location>
        <begin position="265"/>
        <end position="283"/>
    </location>
</feature>
<dbReference type="PANTHER" id="PTHR22093">
    <property type="entry name" value="LEUKOCYTE RECEPTOR CLUSTER LRC MEMBER 1"/>
    <property type="match status" value="1"/>
</dbReference>
<dbReference type="STRING" id="914234.M2QG95"/>
<sequence>MGKLNIAHHKSYHPYRRDNIERVRRDEEEARLKESAEEGRMMLADSEARIDLLRQRAGTRSKPRRDAEEEMDVVDSGGRGEKQVEVGSAPASLMSGGHINLFEDLERFPTASRAPQKAAPAETEKGIPLAPSAKDLKPWYSDRRRGKGEKGDEERQLRDLARKSVNDPLTSINHQLSSRGGLARPVVSSSRSNKPSAPASSVSGPGPGSGMAPPPEVARRNRESAERQRAMELIKRKKRELEGSETPSTVRGGAAGMGGGYGDVYNRREVEEAHRHRERRDEGAGAGFWARR</sequence>
<proteinExistence type="predicted"/>
<keyword evidence="4" id="KW-1185">Reference proteome</keyword>
<dbReference type="InterPro" id="IPR019339">
    <property type="entry name" value="CIR_N_dom"/>
</dbReference>
<gene>
    <name evidence="3" type="ORF">CERSUDRAFT_120170</name>
</gene>
<feature type="region of interest" description="Disordered" evidence="1">
    <location>
        <begin position="55"/>
        <end position="292"/>
    </location>
</feature>
<name>M2QG95_CERS8</name>
<dbReference type="SMART" id="SM01083">
    <property type="entry name" value="Cir_N"/>
    <property type="match status" value="1"/>
</dbReference>
<dbReference type="AlphaFoldDB" id="M2QG95"/>
<feature type="compositionally biased region" description="Basic and acidic residues" evidence="1">
    <location>
        <begin position="217"/>
        <end position="242"/>
    </location>
</feature>
<feature type="compositionally biased region" description="Basic and acidic residues" evidence="1">
    <location>
        <begin position="134"/>
        <end position="165"/>
    </location>
</feature>
<evidence type="ECO:0000259" key="2">
    <source>
        <dbReference type="SMART" id="SM01083"/>
    </source>
</evidence>
<evidence type="ECO:0000313" key="3">
    <source>
        <dbReference type="EMBL" id="EMD31045.1"/>
    </source>
</evidence>
<feature type="compositionally biased region" description="Polar residues" evidence="1">
    <location>
        <begin position="167"/>
        <end position="178"/>
    </location>
</feature>
<evidence type="ECO:0000313" key="4">
    <source>
        <dbReference type="Proteomes" id="UP000016930"/>
    </source>
</evidence>
<evidence type="ECO:0000256" key="1">
    <source>
        <dbReference type="SAM" id="MobiDB-lite"/>
    </source>
</evidence>
<feature type="compositionally biased region" description="Gly residues" evidence="1">
    <location>
        <begin position="253"/>
        <end position="262"/>
    </location>
</feature>
<dbReference type="HOGENOM" id="CLU_057377_0_0_1"/>
<dbReference type="PANTHER" id="PTHR22093:SF0">
    <property type="entry name" value="LEUKOCYTE RECEPTOR CLUSTER MEMBER 1"/>
    <property type="match status" value="1"/>
</dbReference>
<reference evidence="3 4" key="1">
    <citation type="journal article" date="2012" name="Proc. Natl. Acad. Sci. U.S.A.">
        <title>Comparative genomics of Ceriporiopsis subvermispora and Phanerochaete chrysosporium provide insight into selective ligninolysis.</title>
        <authorList>
            <person name="Fernandez-Fueyo E."/>
            <person name="Ruiz-Duenas F.J."/>
            <person name="Ferreira P."/>
            <person name="Floudas D."/>
            <person name="Hibbett D.S."/>
            <person name="Canessa P."/>
            <person name="Larrondo L.F."/>
            <person name="James T.Y."/>
            <person name="Seelenfreund D."/>
            <person name="Lobos S."/>
            <person name="Polanco R."/>
            <person name="Tello M."/>
            <person name="Honda Y."/>
            <person name="Watanabe T."/>
            <person name="Watanabe T."/>
            <person name="Ryu J.S."/>
            <person name="Kubicek C.P."/>
            <person name="Schmoll M."/>
            <person name="Gaskell J."/>
            <person name="Hammel K.E."/>
            <person name="St John F.J."/>
            <person name="Vanden Wymelenberg A."/>
            <person name="Sabat G."/>
            <person name="Splinter BonDurant S."/>
            <person name="Syed K."/>
            <person name="Yadav J.S."/>
            <person name="Doddapaneni H."/>
            <person name="Subramanian V."/>
            <person name="Lavin J.L."/>
            <person name="Oguiza J.A."/>
            <person name="Perez G."/>
            <person name="Pisabarro A.G."/>
            <person name="Ramirez L."/>
            <person name="Santoyo F."/>
            <person name="Master E."/>
            <person name="Coutinho P.M."/>
            <person name="Henrissat B."/>
            <person name="Lombard V."/>
            <person name="Magnuson J.K."/>
            <person name="Kuees U."/>
            <person name="Hori C."/>
            <person name="Igarashi K."/>
            <person name="Samejima M."/>
            <person name="Held B.W."/>
            <person name="Barry K.W."/>
            <person name="LaButti K.M."/>
            <person name="Lapidus A."/>
            <person name="Lindquist E.A."/>
            <person name="Lucas S.M."/>
            <person name="Riley R."/>
            <person name="Salamov A.A."/>
            <person name="Hoffmeister D."/>
            <person name="Schwenk D."/>
            <person name="Hadar Y."/>
            <person name="Yarden O."/>
            <person name="de Vries R.P."/>
            <person name="Wiebenga A."/>
            <person name="Stenlid J."/>
            <person name="Eastwood D."/>
            <person name="Grigoriev I.V."/>
            <person name="Berka R.M."/>
            <person name="Blanchette R.A."/>
            <person name="Kersten P."/>
            <person name="Martinez A.T."/>
            <person name="Vicuna R."/>
            <person name="Cullen D."/>
        </authorList>
    </citation>
    <scope>NUCLEOTIDE SEQUENCE [LARGE SCALE GENOMIC DNA]</scope>
    <source>
        <strain evidence="3 4">B</strain>
    </source>
</reference>
<feature type="compositionally biased region" description="Low complexity" evidence="1">
    <location>
        <begin position="195"/>
        <end position="204"/>
    </location>
</feature>